<protein>
    <recommendedName>
        <fullName evidence="3">Cell envelope-related transcriptional attenuator domain-containing protein</fullName>
    </recommendedName>
</protein>
<comment type="caution">
    <text evidence="4">The sequence shown here is derived from an EMBL/GenBank/DDBJ whole genome shotgun (WGS) entry which is preliminary data.</text>
</comment>
<dbReference type="NCBIfam" id="TIGR00350">
    <property type="entry name" value="lytR_cpsA_psr"/>
    <property type="match status" value="1"/>
</dbReference>
<keyword evidence="2" id="KW-0812">Transmembrane</keyword>
<keyword evidence="2" id="KW-0472">Membrane</keyword>
<sequence length="363" mass="41039">MGEDKKPKTIRIVLVAVLILFFLILFLKYLPAKSFNIKSSEKPTTKTQKIPPFNLSLGAEIEEINILALGKPGAGYPGENLTDTIILMHFKPAQEKLVLISLPRDLLVKIPIRPANESESRNFTPRLSMASQTRDAEDIEPLKGAGFTKINHLYSLGGLEMIKQKTEEITGLQINSYILIDLAAVKEIVDLVDGLNILVPQDINDPFFPGPNYSYQAFALSAGWRYLDGETALKYIRTRYTSPNSDFDRMARQQQILKALKQKVLSLNLLWNFPAYLKIFQSLNEHIQTDLGLMEMKSLWQSASRIGASQIINLVIDKKETNLMTSGPIILNGQISSMVWPKKGQENYDEIRNFIKRTLNDEK</sequence>
<gene>
    <name evidence="4" type="ORF">A3J64_00835</name>
</gene>
<evidence type="ECO:0000256" key="2">
    <source>
        <dbReference type="SAM" id="Phobius"/>
    </source>
</evidence>
<reference evidence="4 5" key="1">
    <citation type="journal article" date="2016" name="Nat. Commun.">
        <title>Thousands of microbial genomes shed light on interconnected biogeochemical processes in an aquifer system.</title>
        <authorList>
            <person name="Anantharaman K."/>
            <person name="Brown C.T."/>
            <person name="Hug L.A."/>
            <person name="Sharon I."/>
            <person name="Castelle C.J."/>
            <person name="Probst A.J."/>
            <person name="Thomas B.C."/>
            <person name="Singh A."/>
            <person name="Wilkins M.J."/>
            <person name="Karaoz U."/>
            <person name="Brodie E.L."/>
            <person name="Williams K.H."/>
            <person name="Hubbard S.S."/>
            <person name="Banfield J.F."/>
        </authorList>
    </citation>
    <scope>NUCLEOTIDE SEQUENCE [LARGE SCALE GENOMIC DNA]</scope>
</reference>
<organism evidence="4 5">
    <name type="scientific">Candidatus Portnoybacteria bacterium RIFCSPHIGHO2_12_FULL_38_9</name>
    <dbReference type="NCBI Taxonomy" id="1801997"/>
    <lineage>
        <taxon>Bacteria</taxon>
        <taxon>Candidatus Portnoyibacteriota</taxon>
    </lineage>
</organism>
<dbReference type="Pfam" id="PF03816">
    <property type="entry name" value="LytR_cpsA_psr"/>
    <property type="match status" value="1"/>
</dbReference>
<comment type="similarity">
    <text evidence="1">Belongs to the LytR/CpsA/Psr (LCP) family.</text>
</comment>
<evidence type="ECO:0000313" key="5">
    <source>
        <dbReference type="Proteomes" id="UP000177061"/>
    </source>
</evidence>
<dbReference type="Proteomes" id="UP000177061">
    <property type="component" value="Unassembled WGS sequence"/>
</dbReference>
<accession>A0A1G2FIP4</accession>
<keyword evidence="2" id="KW-1133">Transmembrane helix</keyword>
<dbReference type="PANTHER" id="PTHR33392:SF6">
    <property type="entry name" value="POLYISOPRENYL-TEICHOIC ACID--PEPTIDOGLYCAN TEICHOIC ACID TRANSFERASE TAGU"/>
    <property type="match status" value="1"/>
</dbReference>
<name>A0A1G2FIP4_9BACT</name>
<dbReference type="PANTHER" id="PTHR33392">
    <property type="entry name" value="POLYISOPRENYL-TEICHOIC ACID--PEPTIDOGLYCAN TEICHOIC ACID TRANSFERASE TAGU"/>
    <property type="match status" value="1"/>
</dbReference>
<dbReference type="Gene3D" id="3.40.630.190">
    <property type="entry name" value="LCP protein"/>
    <property type="match status" value="1"/>
</dbReference>
<dbReference type="InterPro" id="IPR004474">
    <property type="entry name" value="LytR_CpsA_psr"/>
</dbReference>
<dbReference type="InterPro" id="IPR050922">
    <property type="entry name" value="LytR/CpsA/Psr_CW_biosynth"/>
</dbReference>
<proteinExistence type="inferred from homology"/>
<dbReference type="AlphaFoldDB" id="A0A1G2FIP4"/>
<feature type="domain" description="Cell envelope-related transcriptional attenuator" evidence="3">
    <location>
        <begin position="82"/>
        <end position="265"/>
    </location>
</feature>
<dbReference type="STRING" id="1801997.A3J64_00835"/>
<feature type="transmembrane region" description="Helical" evidence="2">
    <location>
        <begin position="12"/>
        <end position="30"/>
    </location>
</feature>
<evidence type="ECO:0000259" key="3">
    <source>
        <dbReference type="Pfam" id="PF03816"/>
    </source>
</evidence>
<evidence type="ECO:0000256" key="1">
    <source>
        <dbReference type="ARBA" id="ARBA00006068"/>
    </source>
</evidence>
<evidence type="ECO:0000313" key="4">
    <source>
        <dbReference type="EMBL" id="OGZ37520.1"/>
    </source>
</evidence>
<dbReference type="EMBL" id="MHNB01000007">
    <property type="protein sequence ID" value="OGZ37520.1"/>
    <property type="molecule type" value="Genomic_DNA"/>
</dbReference>